<dbReference type="Proteomes" id="UP000732378">
    <property type="component" value="Unassembled WGS sequence"/>
</dbReference>
<organism evidence="1 2">
    <name type="scientific">Nocardioides salarius</name>
    <dbReference type="NCBI Taxonomy" id="374513"/>
    <lineage>
        <taxon>Bacteria</taxon>
        <taxon>Bacillati</taxon>
        <taxon>Actinomycetota</taxon>
        <taxon>Actinomycetes</taxon>
        <taxon>Propionibacteriales</taxon>
        <taxon>Nocardioidaceae</taxon>
        <taxon>Nocardioides</taxon>
    </lineage>
</organism>
<dbReference type="EMBL" id="JAFBBZ010000001">
    <property type="protein sequence ID" value="MBM7508445.1"/>
    <property type="molecule type" value="Genomic_DNA"/>
</dbReference>
<keyword evidence="2" id="KW-1185">Reference proteome</keyword>
<gene>
    <name evidence="1" type="ORF">JOE61_002259</name>
</gene>
<sequence length="197" mass="19950">MSSTSERSLAVAGVRHAAAVLVDAACDVCAACAAGARLHCTRPLVEGRQLTAPMPRVVAEEMLEAVTAVAALVEAPRVGTVVVAAPADSSLAVLVRAVSPSRVLFAADLRDEALRADLGRLEPSGRARVVVATGDVRAAVRAVRRGGHVCVGGPVLDAPSVTELVQREVSLVAPLDAAAVLGRVSTQVWSAAVAAAA</sequence>
<reference evidence="1 2" key="1">
    <citation type="submission" date="2021-01" db="EMBL/GenBank/DDBJ databases">
        <title>Sequencing the genomes of 1000 actinobacteria strains.</title>
        <authorList>
            <person name="Klenk H.-P."/>
        </authorList>
    </citation>
    <scope>NUCLEOTIDE SEQUENCE [LARGE SCALE GENOMIC DNA]</scope>
    <source>
        <strain evidence="1 2">DSM 18239</strain>
    </source>
</reference>
<comment type="caution">
    <text evidence="1">The sequence shown here is derived from an EMBL/GenBank/DDBJ whole genome shotgun (WGS) entry which is preliminary data.</text>
</comment>
<accession>A0ABS2MBA6</accession>
<name>A0ABS2MBA6_9ACTN</name>
<evidence type="ECO:0000313" key="1">
    <source>
        <dbReference type="EMBL" id="MBM7508445.1"/>
    </source>
</evidence>
<evidence type="ECO:0000313" key="2">
    <source>
        <dbReference type="Proteomes" id="UP000732378"/>
    </source>
</evidence>
<proteinExistence type="predicted"/>
<dbReference type="RefSeq" id="WP_193669547.1">
    <property type="nucleotide sequence ID" value="NZ_JACDTV010000009.1"/>
</dbReference>
<protein>
    <submittedName>
        <fullName evidence="1">Uncharacterized protein</fullName>
    </submittedName>
</protein>